<evidence type="ECO:0000256" key="4">
    <source>
        <dbReference type="ARBA" id="ARBA00022695"/>
    </source>
</evidence>
<keyword evidence="5 6" id="KW-0238">DNA-binding</keyword>
<feature type="domain" description="DarT" evidence="7">
    <location>
        <begin position="16"/>
        <end position="201"/>
    </location>
</feature>
<evidence type="ECO:0000256" key="3">
    <source>
        <dbReference type="ARBA" id="ARBA00022679"/>
    </source>
</evidence>
<evidence type="ECO:0000259" key="7">
    <source>
        <dbReference type="PROSITE" id="PS52018"/>
    </source>
</evidence>
<evidence type="ECO:0000313" key="8">
    <source>
        <dbReference type="EMBL" id="SUQ64118.1"/>
    </source>
</evidence>
<gene>
    <name evidence="8" type="ORF">CCOS864_03572</name>
</gene>
<dbReference type="Pfam" id="PF14487">
    <property type="entry name" value="DarT"/>
    <property type="match status" value="1"/>
</dbReference>
<protein>
    <recommendedName>
        <fullName evidence="7">DarT domain-containing protein</fullName>
    </recommendedName>
</protein>
<accession>A0A380T3L0</accession>
<keyword evidence="4 6" id="KW-0548">Nucleotidyltransferase</keyword>
<comment type="caution">
    <text evidence="6">Lacks conserved residue(s) required for the propagation of feature annotation.</text>
</comment>
<dbReference type="AlphaFoldDB" id="A0A380T3L0"/>
<feature type="active site" description="Proton acceptor" evidence="6">
    <location>
        <position position="55"/>
    </location>
</feature>
<dbReference type="GO" id="GO:0003677">
    <property type="term" value="F:DNA binding"/>
    <property type="evidence" value="ECO:0007669"/>
    <property type="project" value="UniProtKB-UniRule"/>
</dbReference>
<feature type="binding site" evidence="6">
    <location>
        <begin position="20"/>
        <end position="22"/>
    </location>
    <ligand>
        <name>NAD(+)</name>
        <dbReference type="ChEBI" id="CHEBI:57540"/>
    </ligand>
</feature>
<dbReference type="GO" id="GO:0016757">
    <property type="term" value="F:glycosyltransferase activity"/>
    <property type="evidence" value="ECO:0007669"/>
    <property type="project" value="UniProtKB-UniRule"/>
</dbReference>
<evidence type="ECO:0000313" key="9">
    <source>
        <dbReference type="Proteomes" id="UP000255177"/>
    </source>
</evidence>
<comment type="similarity">
    <text evidence="6">Belongs to the DarT ADP-ribosyltransferase family.</text>
</comment>
<keyword evidence="9" id="KW-1185">Reference proteome</keyword>
<dbReference type="PROSITE" id="PS52018">
    <property type="entry name" value="DART"/>
    <property type="match status" value="1"/>
</dbReference>
<reference evidence="9" key="1">
    <citation type="submission" date="2018-07" db="EMBL/GenBank/DDBJ databases">
        <authorList>
            <person name="Blom J."/>
        </authorList>
    </citation>
    <scope>NUCLEOTIDE SEQUENCE [LARGE SCALE GENOMIC DNA]</scope>
    <source>
        <strain evidence="9">CCOS 864</strain>
    </source>
</reference>
<sequence>MPRPEIQAYSQAREIPYLVHFTRLENLPSILQHGLRPVSKHGAFCNQPVINDELRLDGHLDGTSLSIAFPNYHMFYKYRQQPNTEWVVLGIDQSVLWTKNCGFCQRNAATNGMAQQTVANLQTLTAFQGMFDEIDGLGTRQEQRLKKFDPTDPQAEVLVFDDIEPNLITGVAFQTQNARNIHAARCGDRKLLIQGSGSGFFAARSFVR</sequence>
<keyword evidence="2 6" id="KW-0328">Glycosyltransferase</keyword>
<dbReference type="EMBL" id="UIDD01000009">
    <property type="protein sequence ID" value="SUQ64118.1"/>
    <property type="molecule type" value="Genomic_DNA"/>
</dbReference>
<evidence type="ECO:0000256" key="5">
    <source>
        <dbReference type="ARBA" id="ARBA00023125"/>
    </source>
</evidence>
<dbReference type="RefSeq" id="WP_115087730.1">
    <property type="nucleotide sequence ID" value="NZ_CBCSFG010000020.1"/>
</dbReference>
<organism evidence="8 9">
    <name type="scientific">Pseudomonas wadenswilerensis</name>
    <dbReference type="NCBI Taxonomy" id="1785161"/>
    <lineage>
        <taxon>Bacteria</taxon>
        <taxon>Pseudomonadati</taxon>
        <taxon>Pseudomonadota</taxon>
        <taxon>Gammaproteobacteria</taxon>
        <taxon>Pseudomonadales</taxon>
        <taxon>Pseudomonadaceae</taxon>
        <taxon>Pseudomonas</taxon>
    </lineage>
</organism>
<evidence type="ECO:0000256" key="6">
    <source>
        <dbReference type="PROSITE-ProRule" id="PRU01362"/>
    </source>
</evidence>
<dbReference type="Proteomes" id="UP000255177">
    <property type="component" value="Unassembled WGS sequence"/>
</dbReference>
<dbReference type="GO" id="GO:0016779">
    <property type="term" value="F:nucleotidyltransferase activity"/>
    <property type="evidence" value="ECO:0007669"/>
    <property type="project" value="UniProtKB-UniRule"/>
</dbReference>
<evidence type="ECO:0000256" key="1">
    <source>
        <dbReference type="ARBA" id="ARBA00022649"/>
    </source>
</evidence>
<comment type="catalytic activity">
    <reaction evidence="6">
        <text>a thymidine in DNA + NAD(+) = an N-(ADP-alpha-D-ribosyl)-thymidine in DNA + nicotinamide + H(+)</text>
        <dbReference type="Rhea" id="RHEA:71651"/>
        <dbReference type="Rhea" id="RHEA-COMP:13556"/>
        <dbReference type="Rhea" id="RHEA-COMP:18051"/>
        <dbReference type="ChEBI" id="CHEBI:15378"/>
        <dbReference type="ChEBI" id="CHEBI:17154"/>
        <dbReference type="ChEBI" id="CHEBI:57540"/>
        <dbReference type="ChEBI" id="CHEBI:137386"/>
        <dbReference type="ChEBI" id="CHEBI:191199"/>
    </reaction>
</comment>
<dbReference type="InterPro" id="IPR029494">
    <property type="entry name" value="DarT"/>
</dbReference>
<keyword evidence="1 6" id="KW-1277">Toxin-antitoxin system</keyword>
<proteinExistence type="inferred from homology"/>
<feature type="binding site" evidence="6">
    <location>
        <position position="55"/>
    </location>
    <ligand>
        <name>NAD(+)</name>
        <dbReference type="ChEBI" id="CHEBI:57540"/>
    </ligand>
</feature>
<keyword evidence="3 6" id="KW-0808">Transferase</keyword>
<evidence type="ECO:0000256" key="2">
    <source>
        <dbReference type="ARBA" id="ARBA00022676"/>
    </source>
</evidence>
<name>A0A380T3L0_9PSED</name>
<feature type="active site" evidence="6">
    <location>
        <position position="156"/>
    </location>
</feature>